<gene>
    <name evidence="1" type="ORF">SAMN05421579_1791</name>
</gene>
<proteinExistence type="predicted"/>
<dbReference type="EMBL" id="FOVO01000079">
    <property type="protein sequence ID" value="SFO11822.1"/>
    <property type="molecule type" value="Genomic_DNA"/>
</dbReference>
<evidence type="ECO:0000313" key="1">
    <source>
        <dbReference type="EMBL" id="SFO11822.1"/>
    </source>
</evidence>
<organism evidence="1 2">
    <name type="scientific">Xenorhabdus japonica</name>
    <dbReference type="NCBI Taxonomy" id="53341"/>
    <lineage>
        <taxon>Bacteria</taxon>
        <taxon>Pseudomonadati</taxon>
        <taxon>Pseudomonadota</taxon>
        <taxon>Gammaproteobacteria</taxon>
        <taxon>Enterobacterales</taxon>
        <taxon>Morganellaceae</taxon>
        <taxon>Xenorhabdus</taxon>
    </lineage>
</organism>
<keyword evidence="2" id="KW-1185">Reference proteome</keyword>
<accession>A0A1I5EJW8</accession>
<feature type="non-terminal residue" evidence="1">
    <location>
        <position position="1"/>
    </location>
</feature>
<name>A0A1I5EJW8_9GAMM</name>
<dbReference type="Proteomes" id="UP000199011">
    <property type="component" value="Unassembled WGS sequence"/>
</dbReference>
<protein>
    <submittedName>
        <fullName evidence="1">Uncharacterized protein</fullName>
    </submittedName>
</protein>
<dbReference type="AlphaFoldDB" id="A0A1I5EJW8"/>
<sequence>GPQTGFIVEFHNKYKNSKTDATSGNICVGKTGPKGRGFLRCSGVSLTHFGGFLHHRAA</sequence>
<evidence type="ECO:0000313" key="2">
    <source>
        <dbReference type="Proteomes" id="UP000199011"/>
    </source>
</evidence>
<reference evidence="2" key="1">
    <citation type="submission" date="2016-10" db="EMBL/GenBank/DDBJ databases">
        <authorList>
            <person name="Varghese N."/>
            <person name="Submissions S."/>
        </authorList>
    </citation>
    <scope>NUCLEOTIDE SEQUENCE [LARGE SCALE GENOMIC DNA]</scope>
    <source>
        <strain evidence="2">DSM 16522</strain>
    </source>
</reference>